<sequence>MEYSVTTQTDNVILEACTIAWH</sequence>
<dbReference type="AlphaFoldDB" id="A0A0A9B268"/>
<proteinExistence type="predicted"/>
<organism evidence="1">
    <name type="scientific">Arundo donax</name>
    <name type="common">Giant reed</name>
    <name type="synonym">Donax arundinaceus</name>
    <dbReference type="NCBI Taxonomy" id="35708"/>
    <lineage>
        <taxon>Eukaryota</taxon>
        <taxon>Viridiplantae</taxon>
        <taxon>Streptophyta</taxon>
        <taxon>Embryophyta</taxon>
        <taxon>Tracheophyta</taxon>
        <taxon>Spermatophyta</taxon>
        <taxon>Magnoliopsida</taxon>
        <taxon>Liliopsida</taxon>
        <taxon>Poales</taxon>
        <taxon>Poaceae</taxon>
        <taxon>PACMAD clade</taxon>
        <taxon>Arundinoideae</taxon>
        <taxon>Arundineae</taxon>
        <taxon>Arundo</taxon>
    </lineage>
</organism>
<name>A0A0A9B268_ARUDO</name>
<reference evidence="1" key="2">
    <citation type="journal article" date="2015" name="Data Brief">
        <title>Shoot transcriptome of the giant reed, Arundo donax.</title>
        <authorList>
            <person name="Barrero R.A."/>
            <person name="Guerrero F.D."/>
            <person name="Moolhuijzen P."/>
            <person name="Goolsby J.A."/>
            <person name="Tidwell J."/>
            <person name="Bellgard S.E."/>
            <person name="Bellgard M.I."/>
        </authorList>
    </citation>
    <scope>NUCLEOTIDE SEQUENCE</scope>
    <source>
        <tissue evidence="1">Shoot tissue taken approximately 20 cm above the soil surface</tissue>
    </source>
</reference>
<protein>
    <submittedName>
        <fullName evidence="1">Uncharacterized protein</fullName>
    </submittedName>
</protein>
<dbReference type="EMBL" id="GBRH01244473">
    <property type="protein sequence ID" value="JAD53422.1"/>
    <property type="molecule type" value="Transcribed_RNA"/>
</dbReference>
<accession>A0A0A9B268</accession>
<evidence type="ECO:0000313" key="1">
    <source>
        <dbReference type="EMBL" id="JAD53422.1"/>
    </source>
</evidence>
<reference evidence="1" key="1">
    <citation type="submission" date="2014-09" db="EMBL/GenBank/DDBJ databases">
        <authorList>
            <person name="Magalhaes I.L.F."/>
            <person name="Oliveira U."/>
            <person name="Santos F.R."/>
            <person name="Vidigal T.H.D.A."/>
            <person name="Brescovit A.D."/>
            <person name="Santos A.J."/>
        </authorList>
    </citation>
    <scope>NUCLEOTIDE SEQUENCE</scope>
    <source>
        <tissue evidence="1">Shoot tissue taken approximately 20 cm above the soil surface</tissue>
    </source>
</reference>